<evidence type="ECO:0000256" key="4">
    <source>
        <dbReference type="ARBA" id="ARBA00022989"/>
    </source>
</evidence>
<comment type="subcellular location">
    <subcellularLocation>
        <location evidence="1">Cell membrane</location>
        <topology evidence="1">Multi-pass membrane protein</topology>
    </subcellularLocation>
</comment>
<dbReference type="RefSeq" id="WP_089660178.1">
    <property type="nucleotide sequence ID" value="NZ_FNGH01000017.1"/>
</dbReference>
<evidence type="ECO:0000313" key="8">
    <source>
        <dbReference type="Proteomes" id="UP000199107"/>
    </source>
</evidence>
<protein>
    <submittedName>
        <fullName evidence="7">Cytochrome c oxidase subunit IV</fullName>
    </submittedName>
</protein>
<name>A0A1G9V605_9GAMM</name>
<dbReference type="EMBL" id="FNGH01000017">
    <property type="protein sequence ID" value="SDM67622.1"/>
    <property type="molecule type" value="Genomic_DNA"/>
</dbReference>
<organism evidence="7 8">
    <name type="scientific">Franzmannia pantelleriensis</name>
    <dbReference type="NCBI Taxonomy" id="48727"/>
    <lineage>
        <taxon>Bacteria</taxon>
        <taxon>Pseudomonadati</taxon>
        <taxon>Pseudomonadota</taxon>
        <taxon>Gammaproteobacteria</taxon>
        <taxon>Oceanospirillales</taxon>
        <taxon>Halomonadaceae</taxon>
        <taxon>Franzmannia</taxon>
    </lineage>
</organism>
<feature type="transmembrane region" description="Helical" evidence="6">
    <location>
        <begin position="43"/>
        <end position="65"/>
    </location>
</feature>
<evidence type="ECO:0000256" key="3">
    <source>
        <dbReference type="ARBA" id="ARBA00022692"/>
    </source>
</evidence>
<sequence>MDQHNSHHQPELRVYLKVWLWLFVLSVLSYLVDISGIEGLPKWGLITLFMLLKAGLIVAFFMHMAWERLSLIYTVLVPPAVLLFLAVLMAMEANYTLVSRLANLAG</sequence>
<proteinExistence type="predicted"/>
<accession>A0A1G9V605</accession>
<keyword evidence="3 6" id="KW-0812">Transmembrane</keyword>
<dbReference type="GO" id="GO:0005886">
    <property type="term" value="C:plasma membrane"/>
    <property type="evidence" value="ECO:0007669"/>
    <property type="project" value="UniProtKB-SubCell"/>
</dbReference>
<evidence type="ECO:0000256" key="1">
    <source>
        <dbReference type="ARBA" id="ARBA00004651"/>
    </source>
</evidence>
<evidence type="ECO:0000313" key="7">
    <source>
        <dbReference type="EMBL" id="SDM67622.1"/>
    </source>
</evidence>
<feature type="transmembrane region" description="Helical" evidence="6">
    <location>
        <begin position="12"/>
        <end position="31"/>
    </location>
</feature>
<dbReference type="AlphaFoldDB" id="A0A1G9V605"/>
<keyword evidence="2" id="KW-1003">Cell membrane</keyword>
<keyword evidence="5 6" id="KW-0472">Membrane</keyword>
<dbReference type="InterPro" id="IPR005171">
    <property type="entry name" value="Cyt_c_oxidase_su4_prok"/>
</dbReference>
<evidence type="ECO:0000256" key="5">
    <source>
        <dbReference type="ARBA" id="ARBA00023136"/>
    </source>
</evidence>
<dbReference type="Proteomes" id="UP000199107">
    <property type="component" value="Unassembled WGS sequence"/>
</dbReference>
<gene>
    <name evidence="7" type="ORF">SAMN05192555_11724</name>
</gene>
<keyword evidence="4 6" id="KW-1133">Transmembrane helix</keyword>
<evidence type="ECO:0000256" key="2">
    <source>
        <dbReference type="ARBA" id="ARBA00022475"/>
    </source>
</evidence>
<feature type="transmembrane region" description="Helical" evidence="6">
    <location>
        <begin position="71"/>
        <end position="91"/>
    </location>
</feature>
<evidence type="ECO:0000256" key="6">
    <source>
        <dbReference type="SAM" id="Phobius"/>
    </source>
</evidence>
<reference evidence="8" key="1">
    <citation type="submission" date="2016-10" db="EMBL/GenBank/DDBJ databases">
        <authorList>
            <person name="Varghese N."/>
            <person name="Submissions S."/>
        </authorList>
    </citation>
    <scope>NUCLEOTIDE SEQUENCE [LARGE SCALE GENOMIC DNA]</scope>
    <source>
        <strain evidence="8">AAP</strain>
    </source>
</reference>
<dbReference type="OrthoDB" id="33240at2"/>
<dbReference type="STRING" id="48727.SAMN05192555_11724"/>
<keyword evidence="8" id="KW-1185">Reference proteome</keyword>
<dbReference type="Pfam" id="PF03626">
    <property type="entry name" value="COX4_pro"/>
    <property type="match status" value="1"/>
</dbReference>